<sequence length="138" mass="15524">MKEQMTTDQLLQGLKHYRRIARQDMLRAPETPHPEAFLTHAESRREVYVDLSAYAGEHAPDDVTLYALDLYRRLPFVTGTPEAEHPDIKGRENALENFFLLVGLDPKTRREARSKRPKLGAAPEEAASEPSETPATGG</sequence>
<organism evidence="2 3">
    <name type="scientific">Deinococcus aetherius</name>
    <dbReference type="NCBI Taxonomy" id="200252"/>
    <lineage>
        <taxon>Bacteria</taxon>
        <taxon>Thermotogati</taxon>
        <taxon>Deinococcota</taxon>
        <taxon>Deinococci</taxon>
        <taxon>Deinococcales</taxon>
        <taxon>Deinococcaceae</taxon>
        <taxon>Deinococcus</taxon>
    </lineage>
</organism>
<dbReference type="Proteomes" id="UP001064971">
    <property type="component" value="Chromosome"/>
</dbReference>
<evidence type="ECO:0000256" key="1">
    <source>
        <dbReference type="SAM" id="MobiDB-lite"/>
    </source>
</evidence>
<feature type="region of interest" description="Disordered" evidence="1">
    <location>
        <begin position="109"/>
        <end position="138"/>
    </location>
</feature>
<reference evidence="2" key="1">
    <citation type="submission" date="2022-07" db="EMBL/GenBank/DDBJ databases">
        <title>Complete Genome Sequence of the Radioresistant Bacterium Deinococcus aetherius ST0316, Isolated from the Air Dust collected in Lower Stratosphere above Japan.</title>
        <authorList>
            <person name="Satoh K."/>
            <person name="Hagiwara K."/>
            <person name="Katsumata K."/>
            <person name="Kubo A."/>
            <person name="Yokobori S."/>
            <person name="Yamagishi A."/>
            <person name="Oono Y."/>
            <person name="Narumi I."/>
        </authorList>
    </citation>
    <scope>NUCLEOTIDE SEQUENCE</scope>
    <source>
        <strain evidence="2">ST0316</strain>
    </source>
</reference>
<proteinExistence type="predicted"/>
<dbReference type="RefSeq" id="WP_264774981.1">
    <property type="nucleotide sequence ID" value="NZ_AP026560.1"/>
</dbReference>
<keyword evidence="3" id="KW-1185">Reference proteome</keyword>
<gene>
    <name evidence="2" type="ORF">DAETH_22500</name>
</gene>
<evidence type="ECO:0000313" key="3">
    <source>
        <dbReference type="Proteomes" id="UP001064971"/>
    </source>
</evidence>
<protein>
    <submittedName>
        <fullName evidence="2">Uncharacterized protein</fullName>
    </submittedName>
</protein>
<name>A0ABM8AEW6_9DEIO</name>
<accession>A0ABM8AEW6</accession>
<evidence type="ECO:0000313" key="2">
    <source>
        <dbReference type="EMBL" id="BDP42281.1"/>
    </source>
</evidence>
<feature type="compositionally biased region" description="Low complexity" evidence="1">
    <location>
        <begin position="121"/>
        <end position="138"/>
    </location>
</feature>
<dbReference type="EMBL" id="AP026560">
    <property type="protein sequence ID" value="BDP42281.1"/>
    <property type="molecule type" value="Genomic_DNA"/>
</dbReference>